<keyword evidence="5" id="KW-0997">Cell inner membrane</keyword>
<dbReference type="SUPFAM" id="SSF52540">
    <property type="entry name" value="P-loop containing nucleoside triphosphate hydrolases"/>
    <property type="match status" value="2"/>
</dbReference>
<evidence type="ECO:0000256" key="2">
    <source>
        <dbReference type="ARBA" id="ARBA00004533"/>
    </source>
</evidence>
<dbReference type="AlphaFoldDB" id="A0A4R3JLR5"/>
<evidence type="ECO:0000313" key="12">
    <source>
        <dbReference type="Proteomes" id="UP000295696"/>
    </source>
</evidence>
<dbReference type="OrthoDB" id="9802264at2"/>
<dbReference type="RefSeq" id="WP_132243570.1">
    <property type="nucleotide sequence ID" value="NZ_SLZU01000003.1"/>
</dbReference>
<comment type="caution">
    <text evidence="11">The sequence shown here is derived from an EMBL/GenBank/DDBJ whole genome shotgun (WGS) entry which is preliminary data.</text>
</comment>
<dbReference type="PANTHER" id="PTHR43776">
    <property type="entry name" value="TRANSPORT ATP-BINDING PROTEIN"/>
    <property type="match status" value="1"/>
</dbReference>
<accession>A0A4R3JLR5</accession>
<dbReference type="Pfam" id="PF00005">
    <property type="entry name" value="ABC_tran"/>
    <property type="match status" value="1"/>
</dbReference>
<keyword evidence="7" id="KW-0067">ATP-binding</keyword>
<evidence type="ECO:0000256" key="7">
    <source>
        <dbReference type="ARBA" id="ARBA00022840"/>
    </source>
</evidence>
<reference evidence="11 12" key="1">
    <citation type="submission" date="2019-03" db="EMBL/GenBank/DDBJ databases">
        <title>Genomic Encyclopedia of Type Strains, Phase IV (KMG-IV): sequencing the most valuable type-strain genomes for metagenomic binning, comparative biology and taxonomic classification.</title>
        <authorList>
            <person name="Goeker M."/>
        </authorList>
    </citation>
    <scope>NUCLEOTIDE SEQUENCE [LARGE SCALE GENOMIC DNA]</scope>
    <source>
        <strain evidence="11 12">DSM 104836</strain>
    </source>
</reference>
<keyword evidence="8" id="KW-1278">Translocase</keyword>
<dbReference type="GO" id="GO:0016887">
    <property type="term" value="F:ATP hydrolysis activity"/>
    <property type="evidence" value="ECO:0007669"/>
    <property type="project" value="InterPro"/>
</dbReference>
<evidence type="ECO:0000256" key="8">
    <source>
        <dbReference type="ARBA" id="ARBA00022967"/>
    </source>
</evidence>
<name>A0A4R3JLR5_9RHOB</name>
<protein>
    <submittedName>
        <fullName evidence="11">ABC transporter family protein</fullName>
    </submittedName>
</protein>
<evidence type="ECO:0000256" key="5">
    <source>
        <dbReference type="ARBA" id="ARBA00022519"/>
    </source>
</evidence>
<keyword evidence="6" id="KW-0547">Nucleotide-binding</keyword>
<comment type="subcellular location">
    <subcellularLocation>
        <location evidence="2">Cell inner membrane</location>
    </subcellularLocation>
    <subcellularLocation>
        <location evidence="1">Membrane</location>
        <topology evidence="1">Peripheral membrane protein</topology>
    </subcellularLocation>
</comment>
<keyword evidence="4" id="KW-1003">Cell membrane</keyword>
<proteinExistence type="predicted"/>
<evidence type="ECO:0000256" key="4">
    <source>
        <dbReference type="ARBA" id="ARBA00022475"/>
    </source>
</evidence>
<keyword evidence="12" id="KW-1185">Reference proteome</keyword>
<evidence type="ECO:0000256" key="6">
    <source>
        <dbReference type="ARBA" id="ARBA00022741"/>
    </source>
</evidence>
<organism evidence="11 12">
    <name type="scientific">Primorskyibacter sedentarius</name>
    <dbReference type="NCBI Taxonomy" id="745311"/>
    <lineage>
        <taxon>Bacteria</taxon>
        <taxon>Pseudomonadati</taxon>
        <taxon>Pseudomonadota</taxon>
        <taxon>Alphaproteobacteria</taxon>
        <taxon>Rhodobacterales</taxon>
        <taxon>Roseobacteraceae</taxon>
        <taxon>Primorskyibacter</taxon>
    </lineage>
</organism>
<evidence type="ECO:0000256" key="3">
    <source>
        <dbReference type="ARBA" id="ARBA00022448"/>
    </source>
</evidence>
<evidence type="ECO:0000259" key="10">
    <source>
        <dbReference type="Pfam" id="PF00005"/>
    </source>
</evidence>
<dbReference type="PANTHER" id="PTHR43776:SF15">
    <property type="entry name" value="GLUTATHIONE IMPORT ATP-BINDING PROTEIN GSIA"/>
    <property type="match status" value="1"/>
</dbReference>
<dbReference type="InterPro" id="IPR050319">
    <property type="entry name" value="ABC_transp_ATP-bind"/>
</dbReference>
<keyword evidence="9" id="KW-0472">Membrane</keyword>
<dbReference type="GO" id="GO:0005524">
    <property type="term" value="F:ATP binding"/>
    <property type="evidence" value="ECO:0007669"/>
    <property type="project" value="UniProtKB-KW"/>
</dbReference>
<sequence>MQTSVIFISHGMGVVSEMADDVLVMKASKPIEAGAVKEVLGHPKAPYTQALLAAVPKLFDIPAQEIAPEDVPAKPVDRSKPMLEIKDLTVRFDIRGGLLSRVTHRVHAAEKVSFNIYPAETLALVGESGSDKSTVGKNFQQLQDPVSGAMRFHGQNIFSLPPRGPQGVPQADAICLSGSLRLAQPRHAPDPAAS</sequence>
<keyword evidence="3" id="KW-0813">Transport</keyword>
<dbReference type="GO" id="GO:0005886">
    <property type="term" value="C:plasma membrane"/>
    <property type="evidence" value="ECO:0007669"/>
    <property type="project" value="UniProtKB-SubCell"/>
</dbReference>
<evidence type="ECO:0000256" key="1">
    <source>
        <dbReference type="ARBA" id="ARBA00004170"/>
    </source>
</evidence>
<dbReference type="Gene3D" id="3.40.50.300">
    <property type="entry name" value="P-loop containing nucleotide triphosphate hydrolases"/>
    <property type="match status" value="2"/>
</dbReference>
<dbReference type="InterPro" id="IPR003439">
    <property type="entry name" value="ABC_transporter-like_ATP-bd"/>
</dbReference>
<evidence type="ECO:0000313" key="11">
    <source>
        <dbReference type="EMBL" id="TCS65910.1"/>
    </source>
</evidence>
<evidence type="ECO:0000256" key="9">
    <source>
        <dbReference type="ARBA" id="ARBA00023136"/>
    </source>
</evidence>
<dbReference type="EMBL" id="SLZU01000003">
    <property type="protein sequence ID" value="TCS65910.1"/>
    <property type="molecule type" value="Genomic_DNA"/>
</dbReference>
<dbReference type="InterPro" id="IPR027417">
    <property type="entry name" value="P-loop_NTPase"/>
</dbReference>
<gene>
    <name evidence="11" type="ORF">EDD52_103330</name>
</gene>
<feature type="domain" description="ABC transporter" evidence="10">
    <location>
        <begin position="110"/>
        <end position="159"/>
    </location>
</feature>
<dbReference type="Proteomes" id="UP000295696">
    <property type="component" value="Unassembled WGS sequence"/>
</dbReference>